<dbReference type="AlphaFoldDB" id="A0AAW1LLE5"/>
<feature type="compositionally biased region" description="Basic and acidic residues" evidence="1">
    <location>
        <begin position="1"/>
        <end position="25"/>
    </location>
</feature>
<evidence type="ECO:0000313" key="3">
    <source>
        <dbReference type="Proteomes" id="UP001458880"/>
    </source>
</evidence>
<feature type="region of interest" description="Disordered" evidence="1">
    <location>
        <begin position="1"/>
        <end position="46"/>
    </location>
</feature>
<reference evidence="2 3" key="1">
    <citation type="journal article" date="2024" name="BMC Genomics">
        <title>De novo assembly and annotation of Popillia japonica's genome with initial clues to its potential as an invasive pest.</title>
        <authorList>
            <person name="Cucini C."/>
            <person name="Boschi S."/>
            <person name="Funari R."/>
            <person name="Cardaioli E."/>
            <person name="Iannotti N."/>
            <person name="Marturano G."/>
            <person name="Paoli F."/>
            <person name="Bruttini M."/>
            <person name="Carapelli A."/>
            <person name="Frati F."/>
            <person name="Nardi F."/>
        </authorList>
    </citation>
    <scope>NUCLEOTIDE SEQUENCE [LARGE SCALE GENOMIC DNA]</scope>
    <source>
        <strain evidence="2">DMR45628</strain>
    </source>
</reference>
<keyword evidence="3" id="KW-1185">Reference proteome</keyword>
<dbReference type="Proteomes" id="UP001458880">
    <property type="component" value="Unassembled WGS sequence"/>
</dbReference>
<organism evidence="2 3">
    <name type="scientific">Popillia japonica</name>
    <name type="common">Japanese beetle</name>
    <dbReference type="NCBI Taxonomy" id="7064"/>
    <lineage>
        <taxon>Eukaryota</taxon>
        <taxon>Metazoa</taxon>
        <taxon>Ecdysozoa</taxon>
        <taxon>Arthropoda</taxon>
        <taxon>Hexapoda</taxon>
        <taxon>Insecta</taxon>
        <taxon>Pterygota</taxon>
        <taxon>Neoptera</taxon>
        <taxon>Endopterygota</taxon>
        <taxon>Coleoptera</taxon>
        <taxon>Polyphaga</taxon>
        <taxon>Scarabaeiformia</taxon>
        <taxon>Scarabaeidae</taxon>
        <taxon>Rutelinae</taxon>
        <taxon>Popillia</taxon>
    </lineage>
</organism>
<evidence type="ECO:0000256" key="1">
    <source>
        <dbReference type="SAM" id="MobiDB-lite"/>
    </source>
</evidence>
<name>A0AAW1LLE5_POPJA</name>
<accession>A0AAW1LLE5</accession>
<comment type="caution">
    <text evidence="2">The sequence shown here is derived from an EMBL/GenBank/DDBJ whole genome shotgun (WGS) entry which is preliminary data.</text>
</comment>
<protein>
    <submittedName>
        <fullName evidence="2">Uncharacterized protein</fullName>
    </submittedName>
</protein>
<evidence type="ECO:0000313" key="2">
    <source>
        <dbReference type="EMBL" id="KAK9736827.1"/>
    </source>
</evidence>
<gene>
    <name evidence="2" type="ORF">QE152_g11243</name>
</gene>
<sequence length="71" mass="7792">MSGTPDKDKGKKKGEERRKKVEQAQRRAGTSFAEATEASKKATNSDTLARSLELAEEITRMLPSIRSIVNG</sequence>
<proteinExistence type="predicted"/>
<dbReference type="EMBL" id="JASPKY010000108">
    <property type="protein sequence ID" value="KAK9736827.1"/>
    <property type="molecule type" value="Genomic_DNA"/>
</dbReference>